<keyword evidence="2" id="KW-1185">Reference proteome</keyword>
<dbReference type="Pfam" id="PF07388">
    <property type="entry name" value="A-2_8-polyST"/>
    <property type="match status" value="1"/>
</dbReference>
<sequence length="402" mass="45540">MVICTGAVQLASAIAAMWSTSGRSERNRTCENHLLIHDLAAPAEQREEFAACIRTLAEQVEKWKSIQYVQPPTVPEFQAAMRRPSVPSMQALADIFDIHACDELYVGQVEKPFSVAMRCLLSGSRQISYGDGIALNFSNIYYNPREFHKGKLRRYGKRAIAQLKVQWKRLRGRPFTPIYAPPKPDEYRLLLKNMFDQRLSDVGSLDPELFVELFNSFATHLPDQAPVADEQLRELEQHAGSNVALLTSNFAETGRTSLDGEVDGYLQLLDQLPQGDGVALIIKPHPRDSYEKIDRIKAAASARYERTICLNDPWTFYLPFESLYAKYLAASQRPTYVASVSSACISLELLYGQECLLGFGENFVEREFVPLWAPLRQVHEADLQRIVRSIRKQNSIRPRQAA</sequence>
<dbReference type="InterPro" id="IPR010866">
    <property type="entry name" value="A-2_8-polyST"/>
</dbReference>
<evidence type="ECO:0000313" key="2">
    <source>
        <dbReference type="Proteomes" id="UP000318878"/>
    </source>
</evidence>
<reference evidence="1 2" key="1">
    <citation type="submission" date="2019-02" db="EMBL/GenBank/DDBJ databases">
        <title>Deep-cultivation of Planctomycetes and their phenomic and genomic characterization uncovers novel biology.</title>
        <authorList>
            <person name="Wiegand S."/>
            <person name="Jogler M."/>
            <person name="Boedeker C."/>
            <person name="Pinto D."/>
            <person name="Vollmers J."/>
            <person name="Rivas-Marin E."/>
            <person name="Kohn T."/>
            <person name="Peeters S.H."/>
            <person name="Heuer A."/>
            <person name="Rast P."/>
            <person name="Oberbeckmann S."/>
            <person name="Bunk B."/>
            <person name="Jeske O."/>
            <person name="Meyerdierks A."/>
            <person name="Storesund J.E."/>
            <person name="Kallscheuer N."/>
            <person name="Luecker S."/>
            <person name="Lage O.M."/>
            <person name="Pohl T."/>
            <person name="Merkel B.J."/>
            <person name="Hornburger P."/>
            <person name="Mueller R.-W."/>
            <person name="Bruemmer F."/>
            <person name="Labrenz M."/>
            <person name="Spormann A.M."/>
            <person name="Op Den Camp H."/>
            <person name="Overmann J."/>
            <person name="Amann R."/>
            <person name="Jetten M.S.M."/>
            <person name="Mascher T."/>
            <person name="Medema M.H."/>
            <person name="Devos D.P."/>
            <person name="Kaster A.-K."/>
            <person name="Ovreas L."/>
            <person name="Rohde M."/>
            <person name="Galperin M.Y."/>
            <person name="Jogler C."/>
        </authorList>
    </citation>
    <scope>NUCLEOTIDE SEQUENCE [LARGE SCALE GENOMIC DNA]</scope>
    <source>
        <strain evidence="1 2">Enr8</strain>
    </source>
</reference>
<evidence type="ECO:0000313" key="1">
    <source>
        <dbReference type="EMBL" id="TWT30854.1"/>
    </source>
</evidence>
<dbReference type="AlphaFoldDB" id="A0A5C5UWV1"/>
<organism evidence="1 2">
    <name type="scientific">Blastopirellula retiformator</name>
    <dbReference type="NCBI Taxonomy" id="2527970"/>
    <lineage>
        <taxon>Bacteria</taxon>
        <taxon>Pseudomonadati</taxon>
        <taxon>Planctomycetota</taxon>
        <taxon>Planctomycetia</taxon>
        <taxon>Pirellulales</taxon>
        <taxon>Pirellulaceae</taxon>
        <taxon>Blastopirellula</taxon>
    </lineage>
</organism>
<comment type="caution">
    <text evidence="1">The sequence shown here is derived from an EMBL/GenBank/DDBJ whole genome shotgun (WGS) entry which is preliminary data.</text>
</comment>
<dbReference type="Proteomes" id="UP000318878">
    <property type="component" value="Unassembled WGS sequence"/>
</dbReference>
<gene>
    <name evidence="1" type="ORF">Enr8_43800</name>
</gene>
<protein>
    <submittedName>
        <fullName evidence="1">Uncharacterized protein</fullName>
    </submittedName>
</protein>
<dbReference type="EMBL" id="SJPF01000005">
    <property type="protein sequence ID" value="TWT30854.1"/>
    <property type="molecule type" value="Genomic_DNA"/>
</dbReference>
<name>A0A5C5UWV1_9BACT</name>
<accession>A0A5C5UWV1</accession>
<proteinExistence type="predicted"/>